<dbReference type="GO" id="GO:0003723">
    <property type="term" value="F:RNA binding"/>
    <property type="evidence" value="ECO:0007669"/>
    <property type="project" value="TreeGrafter"/>
</dbReference>
<protein>
    <submittedName>
        <fullName evidence="3">Vir like m6A methyltransferase associated</fullName>
    </submittedName>
</protein>
<accession>H3AKP2</accession>
<sequence length="484" mass="53289">CPLSVCFKSDNRVSCTFPCTLSFAFISAHFFFFFFPKSALLKHNSALYCLLKRVVSTFTKDSSELASSVLDFLRQVLNTDSMGTCKDEGGPMEVDGSHPLRTLAFSTVEIKQLLLQPKEGTREDLLQELEKQVVELAKDDDSLEPLLDNIVGFRQILESPGEIPDSSEPDLEPVLPAPDSLQSLFNNRTVYVLSEIIDDQLKSLWCSPFQAEEIDTDLDMMKVDLVDLAEKYCTDFDLRAELEKSFLTEPSSPGRTKASKGFKLGKHKHETFITSRTSGKSEYIEPAKRAHIVAVPRGRGRGGFGQGIRPHDIFRQRKQNTSRPPSMHVDDFVAAESKEGVPLPGLPPPKRTPKISQKISSRGGFPGNRGGRGGFHSQNRFFSPPPSKGSYNRREGGRGSSWSAQNTPRGAYEGRGGQSNFTRGPPPPPPPPRQSSGGYRPSPRDRASRGRGIGPSWLSSGSASRGKFGSGNGGRGRHVRSFTR</sequence>
<evidence type="ECO:0000256" key="1">
    <source>
        <dbReference type="SAM" id="MobiDB-lite"/>
    </source>
</evidence>
<feature type="region of interest" description="Disordered" evidence="1">
    <location>
        <begin position="297"/>
        <end position="327"/>
    </location>
</feature>
<dbReference type="Proteomes" id="UP000008672">
    <property type="component" value="Unassembled WGS sequence"/>
</dbReference>
<feature type="compositionally biased region" description="Basic residues" evidence="1">
    <location>
        <begin position="475"/>
        <end position="484"/>
    </location>
</feature>
<dbReference type="GeneTree" id="ENSGT00390000002833"/>
<dbReference type="EMBL" id="AFYH01141209">
    <property type="status" value="NOT_ANNOTATED_CDS"/>
    <property type="molecule type" value="Genomic_DNA"/>
</dbReference>
<organism evidence="3 4">
    <name type="scientific">Latimeria chalumnae</name>
    <name type="common">Coelacanth</name>
    <dbReference type="NCBI Taxonomy" id="7897"/>
    <lineage>
        <taxon>Eukaryota</taxon>
        <taxon>Metazoa</taxon>
        <taxon>Chordata</taxon>
        <taxon>Craniata</taxon>
        <taxon>Vertebrata</taxon>
        <taxon>Euteleostomi</taxon>
        <taxon>Coelacanthiformes</taxon>
        <taxon>Coelacanthidae</taxon>
        <taxon>Latimeria</taxon>
    </lineage>
</organism>
<dbReference type="PANTHER" id="PTHR23185">
    <property type="entry name" value="PROTEIN VIRILIZER HOMOLOG"/>
    <property type="match status" value="1"/>
</dbReference>
<keyword evidence="2" id="KW-0472">Membrane</keyword>
<evidence type="ECO:0000313" key="3">
    <source>
        <dbReference type="Ensembl" id="ENSLACP00000010213.1"/>
    </source>
</evidence>
<keyword evidence="4" id="KW-1185">Reference proteome</keyword>
<name>H3AKP2_LATCH</name>
<dbReference type="Ensembl" id="ENSLACT00000010290.1">
    <property type="protein sequence ID" value="ENSLACP00000010213.1"/>
    <property type="gene ID" value="ENSLACG00000008999.2"/>
</dbReference>
<gene>
    <name evidence="3" type="primary">VIRMA</name>
</gene>
<proteinExistence type="predicted"/>
<feature type="compositionally biased region" description="Gly residues" evidence="1">
    <location>
        <begin position="364"/>
        <end position="374"/>
    </location>
</feature>
<reference evidence="3" key="3">
    <citation type="submission" date="2025-09" db="UniProtKB">
        <authorList>
            <consortium name="Ensembl"/>
        </authorList>
    </citation>
    <scope>IDENTIFICATION</scope>
</reference>
<evidence type="ECO:0000256" key="2">
    <source>
        <dbReference type="SAM" id="Phobius"/>
    </source>
</evidence>
<dbReference type="EMBL" id="AFYH01141215">
    <property type="status" value="NOT_ANNOTATED_CDS"/>
    <property type="molecule type" value="Genomic_DNA"/>
</dbReference>
<dbReference type="AlphaFoldDB" id="H3AKP2"/>
<feature type="compositionally biased region" description="Pro residues" evidence="1">
    <location>
        <begin position="424"/>
        <end position="433"/>
    </location>
</feature>
<dbReference type="InterPro" id="IPR026736">
    <property type="entry name" value="Virilizer"/>
</dbReference>
<keyword evidence="2" id="KW-0812">Transmembrane</keyword>
<dbReference type="EMBL" id="AFYH01141216">
    <property type="status" value="NOT_ANNOTATED_CDS"/>
    <property type="molecule type" value="Genomic_DNA"/>
</dbReference>
<keyword evidence="2" id="KW-1133">Transmembrane helix</keyword>
<dbReference type="EMBL" id="AFYH01141213">
    <property type="status" value="NOT_ANNOTATED_CDS"/>
    <property type="molecule type" value="Genomic_DNA"/>
</dbReference>
<dbReference type="PANTHER" id="PTHR23185:SF0">
    <property type="entry name" value="PROTEIN VIRILIZER HOMOLOG"/>
    <property type="match status" value="1"/>
</dbReference>
<dbReference type="EMBL" id="AFYH01141217">
    <property type="status" value="NOT_ANNOTATED_CDS"/>
    <property type="molecule type" value="Genomic_DNA"/>
</dbReference>
<feature type="region of interest" description="Disordered" evidence="1">
    <location>
        <begin position="339"/>
        <end position="484"/>
    </location>
</feature>
<dbReference type="EMBL" id="AFYH01141208">
    <property type="status" value="NOT_ANNOTATED_CDS"/>
    <property type="molecule type" value="Genomic_DNA"/>
</dbReference>
<dbReference type="Bgee" id="ENSLACG00000008999">
    <property type="expression patterns" value="Expressed in chordate pharynx and 6 other cell types or tissues"/>
</dbReference>
<dbReference type="EMBL" id="AFYH01141214">
    <property type="status" value="NOT_ANNOTATED_CDS"/>
    <property type="molecule type" value="Genomic_DNA"/>
</dbReference>
<reference evidence="4" key="1">
    <citation type="submission" date="2011-08" db="EMBL/GenBank/DDBJ databases">
        <title>The draft genome of Latimeria chalumnae.</title>
        <authorList>
            <person name="Di Palma F."/>
            <person name="Alfoldi J."/>
            <person name="Johnson J."/>
            <person name="Berlin A."/>
            <person name="Gnerre S."/>
            <person name="Jaffe D."/>
            <person name="MacCallum I."/>
            <person name="Young S."/>
            <person name="Walker B.J."/>
            <person name="Lander E."/>
            <person name="Lindblad-Toh K."/>
        </authorList>
    </citation>
    <scope>NUCLEOTIDE SEQUENCE [LARGE SCALE GENOMIC DNA]</scope>
    <source>
        <strain evidence="4">Wild caught</strain>
    </source>
</reference>
<dbReference type="EMBL" id="AFYH01141210">
    <property type="status" value="NOT_ANNOTATED_CDS"/>
    <property type="molecule type" value="Genomic_DNA"/>
</dbReference>
<dbReference type="GO" id="GO:0036396">
    <property type="term" value="C:RNA N6-methyladenosine methyltransferase complex"/>
    <property type="evidence" value="ECO:0007669"/>
    <property type="project" value="TreeGrafter"/>
</dbReference>
<feature type="transmembrane region" description="Helical" evidence="2">
    <location>
        <begin position="15"/>
        <end position="35"/>
    </location>
</feature>
<dbReference type="EMBL" id="AFYH01141211">
    <property type="status" value="NOT_ANNOTATED_CDS"/>
    <property type="molecule type" value="Genomic_DNA"/>
</dbReference>
<evidence type="ECO:0000313" key="4">
    <source>
        <dbReference type="Proteomes" id="UP000008672"/>
    </source>
</evidence>
<dbReference type="EMBL" id="AFYH01141212">
    <property type="status" value="NOT_ANNOTATED_CDS"/>
    <property type="molecule type" value="Genomic_DNA"/>
</dbReference>
<dbReference type="HOGENOM" id="CLU_564480_0_0_1"/>
<reference evidence="3" key="2">
    <citation type="submission" date="2025-08" db="UniProtKB">
        <authorList>
            <consortium name="Ensembl"/>
        </authorList>
    </citation>
    <scope>IDENTIFICATION</scope>
</reference>